<dbReference type="InterPro" id="IPR036259">
    <property type="entry name" value="MFS_trans_sf"/>
</dbReference>
<feature type="domain" description="Cyclic nucleotide-binding" evidence="7">
    <location>
        <begin position="419"/>
        <end position="513"/>
    </location>
</feature>
<feature type="transmembrane region" description="Helical" evidence="6">
    <location>
        <begin position="259"/>
        <end position="283"/>
    </location>
</feature>
<name>A0ABW8AJ21_9ACTN</name>
<dbReference type="EMBL" id="JBITLV010000001">
    <property type="protein sequence ID" value="MFI7585561.1"/>
    <property type="molecule type" value="Genomic_DNA"/>
</dbReference>
<dbReference type="InterPro" id="IPR000595">
    <property type="entry name" value="cNMP-bd_dom"/>
</dbReference>
<dbReference type="Pfam" id="PF07690">
    <property type="entry name" value="MFS_1"/>
    <property type="match status" value="1"/>
</dbReference>
<evidence type="ECO:0000256" key="6">
    <source>
        <dbReference type="SAM" id="Phobius"/>
    </source>
</evidence>
<feature type="transmembrane region" description="Helical" evidence="6">
    <location>
        <begin position="51"/>
        <end position="74"/>
    </location>
</feature>
<evidence type="ECO:0000313" key="8">
    <source>
        <dbReference type="EMBL" id="MFI7585561.1"/>
    </source>
</evidence>
<feature type="transmembrane region" description="Helical" evidence="6">
    <location>
        <begin position="81"/>
        <end position="104"/>
    </location>
</feature>
<keyword evidence="2" id="KW-1003">Cell membrane</keyword>
<accession>A0ABW8AJ21</accession>
<feature type="transmembrane region" description="Helical" evidence="6">
    <location>
        <begin position="379"/>
        <end position="398"/>
    </location>
</feature>
<gene>
    <name evidence="8" type="ORF">ACIB24_00635</name>
</gene>
<evidence type="ECO:0000256" key="5">
    <source>
        <dbReference type="ARBA" id="ARBA00023136"/>
    </source>
</evidence>
<comment type="caution">
    <text evidence="8">The sequence shown here is derived from an EMBL/GenBank/DDBJ whole genome shotgun (WGS) entry which is preliminary data.</text>
</comment>
<evidence type="ECO:0000256" key="2">
    <source>
        <dbReference type="ARBA" id="ARBA00022475"/>
    </source>
</evidence>
<feature type="transmembrane region" description="Helical" evidence="6">
    <location>
        <begin position="158"/>
        <end position="186"/>
    </location>
</feature>
<feature type="transmembrane region" description="Helical" evidence="6">
    <location>
        <begin position="314"/>
        <end position="335"/>
    </location>
</feature>
<dbReference type="SUPFAM" id="SSF103473">
    <property type="entry name" value="MFS general substrate transporter"/>
    <property type="match status" value="1"/>
</dbReference>
<dbReference type="PANTHER" id="PTHR23513">
    <property type="entry name" value="INTEGRAL MEMBRANE EFFLUX PROTEIN-RELATED"/>
    <property type="match status" value="1"/>
</dbReference>
<evidence type="ECO:0000259" key="7">
    <source>
        <dbReference type="PROSITE" id="PS50042"/>
    </source>
</evidence>
<dbReference type="PANTHER" id="PTHR23513:SF18">
    <property type="entry name" value="INTEGRAL MEMBRANE PROTEIN"/>
    <property type="match status" value="1"/>
</dbReference>
<dbReference type="Pfam" id="PF00027">
    <property type="entry name" value="cNMP_binding"/>
    <property type="match status" value="1"/>
</dbReference>
<dbReference type="PROSITE" id="PS00889">
    <property type="entry name" value="CNMP_BINDING_2"/>
    <property type="match status" value="1"/>
</dbReference>
<dbReference type="InterPro" id="IPR011701">
    <property type="entry name" value="MFS"/>
</dbReference>
<reference evidence="8 9" key="1">
    <citation type="submission" date="2024-10" db="EMBL/GenBank/DDBJ databases">
        <title>The Natural Products Discovery Center: Release of the First 8490 Sequenced Strains for Exploring Actinobacteria Biosynthetic Diversity.</title>
        <authorList>
            <person name="Kalkreuter E."/>
            <person name="Kautsar S.A."/>
            <person name="Yang D."/>
            <person name="Bader C.D."/>
            <person name="Teijaro C.N."/>
            <person name="Fluegel L."/>
            <person name="Davis C.M."/>
            <person name="Simpson J.R."/>
            <person name="Lauterbach L."/>
            <person name="Steele A.D."/>
            <person name="Gui C."/>
            <person name="Meng S."/>
            <person name="Li G."/>
            <person name="Viehrig K."/>
            <person name="Ye F."/>
            <person name="Su P."/>
            <person name="Kiefer A.F."/>
            <person name="Nichols A."/>
            <person name="Cepeda A.J."/>
            <person name="Yan W."/>
            <person name="Fan B."/>
            <person name="Jiang Y."/>
            <person name="Adhikari A."/>
            <person name="Zheng C.-J."/>
            <person name="Schuster L."/>
            <person name="Cowan T.M."/>
            <person name="Smanski M.J."/>
            <person name="Chevrette M.G."/>
            <person name="De Carvalho L.P.S."/>
            <person name="Shen B."/>
        </authorList>
    </citation>
    <scope>NUCLEOTIDE SEQUENCE [LARGE SCALE GENOMIC DNA]</scope>
    <source>
        <strain evidence="8 9">NPDC049639</strain>
    </source>
</reference>
<dbReference type="RefSeq" id="WP_398273649.1">
    <property type="nucleotide sequence ID" value="NZ_JBITLV010000001.1"/>
</dbReference>
<dbReference type="Proteomes" id="UP001612915">
    <property type="component" value="Unassembled WGS sequence"/>
</dbReference>
<dbReference type="InterPro" id="IPR018488">
    <property type="entry name" value="cNMP-bd_CS"/>
</dbReference>
<organism evidence="8 9">
    <name type="scientific">Spongisporangium articulatum</name>
    <dbReference type="NCBI Taxonomy" id="3362603"/>
    <lineage>
        <taxon>Bacteria</taxon>
        <taxon>Bacillati</taxon>
        <taxon>Actinomycetota</taxon>
        <taxon>Actinomycetes</taxon>
        <taxon>Kineosporiales</taxon>
        <taxon>Kineosporiaceae</taxon>
        <taxon>Spongisporangium</taxon>
    </lineage>
</organism>
<keyword evidence="4 6" id="KW-1133">Transmembrane helix</keyword>
<dbReference type="CDD" id="cd00038">
    <property type="entry name" value="CAP_ED"/>
    <property type="match status" value="1"/>
</dbReference>
<protein>
    <submittedName>
        <fullName evidence="8">Cyclic nucleotide-binding domain-containing protein</fullName>
    </submittedName>
</protein>
<feature type="transmembrane region" description="Helical" evidence="6">
    <location>
        <begin position="347"/>
        <end position="367"/>
    </location>
</feature>
<feature type="transmembrane region" description="Helical" evidence="6">
    <location>
        <begin position="226"/>
        <end position="247"/>
    </location>
</feature>
<keyword evidence="3 6" id="KW-0812">Transmembrane</keyword>
<dbReference type="SUPFAM" id="SSF51206">
    <property type="entry name" value="cAMP-binding domain-like"/>
    <property type="match status" value="1"/>
</dbReference>
<evidence type="ECO:0000256" key="4">
    <source>
        <dbReference type="ARBA" id="ARBA00022989"/>
    </source>
</evidence>
<keyword evidence="9" id="KW-1185">Reference proteome</keyword>
<proteinExistence type="predicted"/>
<dbReference type="Gene3D" id="2.60.120.10">
    <property type="entry name" value="Jelly Rolls"/>
    <property type="match status" value="1"/>
</dbReference>
<dbReference type="InterPro" id="IPR014710">
    <property type="entry name" value="RmlC-like_jellyroll"/>
</dbReference>
<dbReference type="PROSITE" id="PS50042">
    <property type="entry name" value="CNMP_BINDING_3"/>
    <property type="match status" value="1"/>
</dbReference>
<feature type="transmembrane region" description="Helical" evidence="6">
    <location>
        <begin position="21"/>
        <end position="45"/>
    </location>
</feature>
<keyword evidence="5 6" id="KW-0472">Membrane</keyword>
<dbReference type="Gene3D" id="1.20.1250.20">
    <property type="entry name" value="MFS general substrate transporter like domains"/>
    <property type="match status" value="1"/>
</dbReference>
<dbReference type="PRINTS" id="PR00103">
    <property type="entry name" value="CAMPKINASE"/>
</dbReference>
<evidence type="ECO:0000256" key="3">
    <source>
        <dbReference type="ARBA" id="ARBA00022692"/>
    </source>
</evidence>
<comment type="subcellular location">
    <subcellularLocation>
        <location evidence="1">Cell membrane</location>
        <topology evidence="1">Multi-pass membrane protein</topology>
    </subcellularLocation>
</comment>
<feature type="transmembrane region" description="Helical" evidence="6">
    <location>
        <begin position="290"/>
        <end position="308"/>
    </location>
</feature>
<dbReference type="InterPro" id="IPR018490">
    <property type="entry name" value="cNMP-bd_dom_sf"/>
</dbReference>
<evidence type="ECO:0000256" key="1">
    <source>
        <dbReference type="ARBA" id="ARBA00004651"/>
    </source>
</evidence>
<evidence type="ECO:0000313" key="9">
    <source>
        <dbReference type="Proteomes" id="UP001612915"/>
    </source>
</evidence>
<dbReference type="SMART" id="SM00100">
    <property type="entry name" value="cNMP"/>
    <property type="match status" value="1"/>
</dbReference>
<sequence length="539" mass="54764">MDAPRSVMVFRSLLGNRPLTRVALAYTIFILTEYAVWIAMIVYAYQRGGVGVAGAVVLAQLIPAALFAPLAAGIADRRSPVLLLGGGYVVQALGTGATAAAMAADLPWVAYAAAAVASTAVTTTRPAQAALLPALARTPQQLTAANVALGWLESGAQVLAGVLCGVLIGLTGPAGVFVACAALLALGPLLVGTLRPVVTGGESDAGQLADLLASARLVTGNAAVRLLVSLITAVGVIIGAVDLLYVVVAVDVLGRGEEWAGYLNTAFGVGSMLAGVVTALLVGRRLGRPIVLAALVVTAAVASLGAHTGLVPTVAYFGLIGGGLAVLNVTARTLLQRTVPVHETARVFGLLEGLFMAGLAVGTALVSGLQTAFGTTGTFVGLALLLPLAGLAGGRALFRLDSEARVPVVEIALLRSLPLFAELPLPTVEGLAQTVREERLSAGTILLREGDVGDAYYAIADGELEVSKHGVVLRHCRRGDGVGEIGLLHAVPRTATVTATTPSTVYALAAEPFLAAVTGHVATGRLALEIAQKRLETEP</sequence>